<reference evidence="1" key="1">
    <citation type="submission" date="2020-05" db="EMBL/GenBank/DDBJ databases">
        <title>Large-scale comparative analyses of tick genomes elucidate their genetic diversity and vector capacities.</title>
        <authorList>
            <person name="Jia N."/>
            <person name="Wang J."/>
            <person name="Shi W."/>
            <person name="Du L."/>
            <person name="Sun Y."/>
            <person name="Zhan W."/>
            <person name="Jiang J."/>
            <person name="Wang Q."/>
            <person name="Zhang B."/>
            <person name="Ji P."/>
            <person name="Sakyi L.B."/>
            <person name="Cui X."/>
            <person name="Yuan T."/>
            <person name="Jiang B."/>
            <person name="Yang W."/>
            <person name="Lam T.T.-Y."/>
            <person name="Chang Q."/>
            <person name="Ding S."/>
            <person name="Wang X."/>
            <person name="Zhu J."/>
            <person name="Ruan X."/>
            <person name="Zhao L."/>
            <person name="Wei J."/>
            <person name="Que T."/>
            <person name="Du C."/>
            <person name="Cheng J."/>
            <person name="Dai P."/>
            <person name="Han X."/>
            <person name="Huang E."/>
            <person name="Gao Y."/>
            <person name="Liu J."/>
            <person name="Shao H."/>
            <person name="Ye R."/>
            <person name="Li L."/>
            <person name="Wei W."/>
            <person name="Wang X."/>
            <person name="Wang C."/>
            <person name="Yang T."/>
            <person name="Huo Q."/>
            <person name="Li W."/>
            <person name="Guo W."/>
            <person name="Chen H."/>
            <person name="Zhou L."/>
            <person name="Ni X."/>
            <person name="Tian J."/>
            <person name="Zhou Y."/>
            <person name="Sheng Y."/>
            <person name="Liu T."/>
            <person name="Pan Y."/>
            <person name="Xia L."/>
            <person name="Li J."/>
            <person name="Zhao F."/>
            <person name="Cao W."/>
        </authorList>
    </citation>
    <scope>NUCLEOTIDE SEQUENCE</scope>
    <source>
        <strain evidence="1">Dsil-2018</strain>
    </source>
</reference>
<dbReference type="Proteomes" id="UP000821865">
    <property type="component" value="Chromosome 4"/>
</dbReference>
<protein>
    <submittedName>
        <fullName evidence="1">Uncharacterized protein</fullName>
    </submittedName>
</protein>
<keyword evidence="2" id="KW-1185">Reference proteome</keyword>
<organism evidence="1 2">
    <name type="scientific">Dermacentor silvarum</name>
    <name type="common">Tick</name>
    <dbReference type="NCBI Taxonomy" id="543639"/>
    <lineage>
        <taxon>Eukaryota</taxon>
        <taxon>Metazoa</taxon>
        <taxon>Ecdysozoa</taxon>
        <taxon>Arthropoda</taxon>
        <taxon>Chelicerata</taxon>
        <taxon>Arachnida</taxon>
        <taxon>Acari</taxon>
        <taxon>Parasitiformes</taxon>
        <taxon>Ixodida</taxon>
        <taxon>Ixodoidea</taxon>
        <taxon>Ixodidae</taxon>
        <taxon>Rhipicephalinae</taxon>
        <taxon>Dermacentor</taxon>
    </lineage>
</organism>
<evidence type="ECO:0000313" key="1">
    <source>
        <dbReference type="EMBL" id="KAH7952673.1"/>
    </source>
</evidence>
<comment type="caution">
    <text evidence="1">The sequence shown here is derived from an EMBL/GenBank/DDBJ whole genome shotgun (WGS) entry which is preliminary data.</text>
</comment>
<evidence type="ECO:0000313" key="2">
    <source>
        <dbReference type="Proteomes" id="UP000821865"/>
    </source>
</evidence>
<accession>A0ACB8CTT0</accession>
<dbReference type="EMBL" id="CM023473">
    <property type="protein sequence ID" value="KAH7952673.1"/>
    <property type="molecule type" value="Genomic_DNA"/>
</dbReference>
<sequence length="155" mass="17449">MDLIKTALVDADPENTQISEKMEINAAIQGEKNDTDGNGEDWFTVARKRRRDASLPTTTTGESKPDLTPNQAHEQKLRLPPLPPSEYKIVFRPRDGLDFSKWQSHRVARVVSQAAHITATESDALTMRICNEQNLAVASTPKEELEERIRRITAL</sequence>
<proteinExistence type="predicted"/>
<gene>
    <name evidence="1" type="ORF">HPB49_000309</name>
</gene>
<name>A0ACB8CTT0_DERSI</name>